<dbReference type="GO" id="GO:0042910">
    <property type="term" value="F:xenobiotic transmembrane transporter activity"/>
    <property type="evidence" value="ECO:0007669"/>
    <property type="project" value="InterPro"/>
</dbReference>
<protein>
    <recommendedName>
        <fullName evidence="9">Multidrug-efflux transporter</fullName>
    </recommendedName>
</protein>
<feature type="transmembrane region" description="Helical" evidence="10">
    <location>
        <begin position="12"/>
        <end position="32"/>
    </location>
</feature>
<name>A0A1R3TCJ8_9BACT</name>
<feature type="transmembrane region" description="Helical" evidence="10">
    <location>
        <begin position="83"/>
        <end position="106"/>
    </location>
</feature>
<dbReference type="Proteomes" id="UP000187464">
    <property type="component" value="Chromosome I"/>
</dbReference>
<evidence type="ECO:0000256" key="1">
    <source>
        <dbReference type="ARBA" id="ARBA00004651"/>
    </source>
</evidence>
<feature type="transmembrane region" description="Helical" evidence="10">
    <location>
        <begin position="186"/>
        <end position="207"/>
    </location>
</feature>
<dbReference type="PIRSF" id="PIRSF006603">
    <property type="entry name" value="DinF"/>
    <property type="match status" value="1"/>
</dbReference>
<evidence type="ECO:0000256" key="7">
    <source>
        <dbReference type="ARBA" id="ARBA00023065"/>
    </source>
</evidence>
<evidence type="ECO:0000256" key="9">
    <source>
        <dbReference type="ARBA" id="ARBA00031636"/>
    </source>
</evidence>
<proteinExistence type="predicted"/>
<feature type="transmembrane region" description="Helical" evidence="10">
    <location>
        <begin position="416"/>
        <end position="432"/>
    </location>
</feature>
<dbReference type="NCBIfam" id="TIGR00797">
    <property type="entry name" value="matE"/>
    <property type="match status" value="1"/>
</dbReference>
<feature type="transmembrane region" description="Helical" evidence="10">
    <location>
        <begin position="275"/>
        <end position="297"/>
    </location>
</feature>
<feature type="transmembrane region" description="Helical" evidence="10">
    <location>
        <begin position="351"/>
        <end position="373"/>
    </location>
</feature>
<gene>
    <name evidence="11" type="ORF">PSM36_2523</name>
</gene>
<comment type="subcellular location">
    <subcellularLocation>
        <location evidence="1">Cell membrane</location>
        <topology evidence="1">Multi-pass membrane protein</topology>
    </subcellularLocation>
</comment>
<dbReference type="RefSeq" id="WP_076931159.1">
    <property type="nucleotide sequence ID" value="NZ_LT605205.1"/>
</dbReference>
<accession>A0A1R3TCJ8</accession>
<dbReference type="GO" id="GO:0005886">
    <property type="term" value="C:plasma membrane"/>
    <property type="evidence" value="ECO:0007669"/>
    <property type="project" value="UniProtKB-SubCell"/>
</dbReference>
<keyword evidence="12" id="KW-1185">Reference proteome</keyword>
<keyword evidence="3" id="KW-0050">Antiport</keyword>
<evidence type="ECO:0000256" key="6">
    <source>
        <dbReference type="ARBA" id="ARBA00022989"/>
    </source>
</evidence>
<keyword evidence="8 10" id="KW-0472">Membrane</keyword>
<evidence type="ECO:0000313" key="12">
    <source>
        <dbReference type="Proteomes" id="UP000187464"/>
    </source>
</evidence>
<dbReference type="AlphaFoldDB" id="A0A1R3TCJ8"/>
<evidence type="ECO:0000313" key="11">
    <source>
        <dbReference type="EMBL" id="SCD21324.1"/>
    </source>
</evidence>
<keyword evidence="4" id="KW-1003">Cell membrane</keyword>
<evidence type="ECO:0000256" key="10">
    <source>
        <dbReference type="SAM" id="Phobius"/>
    </source>
</evidence>
<dbReference type="Pfam" id="PF01554">
    <property type="entry name" value="MatE"/>
    <property type="match status" value="2"/>
</dbReference>
<keyword evidence="2" id="KW-0813">Transport</keyword>
<dbReference type="KEGG" id="psac:PSM36_2523"/>
<sequence>MYSNKHIIKISTPILLSLLAQNIIQVIDTAFLGRVGEVELGASALAGIIYIAIYTLGFGFSMGSQILIGRRNGEKNYNKIGDIVIQGAIFLLIPAILLIPLLRYGAVHWIPAMFESADVAGAVTEYLEWRVFGIIFAFVNLMFRAFYIGTARTKVLTVNAVVMAGTNVIFDYGLIFGNLGMPELGIAGAAIASVIAEFASTVFLLVYTRKTVDPDKYGFRKIRFQWSVIKKVLDISVFMMVQYLFSIVTWMLFFVFIENYMGERPLAVTNIVRSFYTILTIPSQALGAVASTLVSNTIGADKRDEVINLIKRIAFISLGVMVCVIGIVSAFPRTMIRIYTDDPSLINDTVLPFYVLISSLPIYSMGSVLFNSVSGTGNTRTALKFEIITLFFYLSYMWFVIIHMRFSVAVAWTTEHVYWFFLLTLSFIYLRSGKWKERKI</sequence>
<dbReference type="GO" id="GO:0015297">
    <property type="term" value="F:antiporter activity"/>
    <property type="evidence" value="ECO:0007669"/>
    <property type="project" value="UniProtKB-KW"/>
</dbReference>
<dbReference type="PANTHER" id="PTHR43298:SF2">
    <property type="entry name" value="FMN_FAD EXPORTER YEEO-RELATED"/>
    <property type="match status" value="1"/>
</dbReference>
<evidence type="ECO:0000256" key="5">
    <source>
        <dbReference type="ARBA" id="ARBA00022692"/>
    </source>
</evidence>
<feature type="transmembrane region" description="Helical" evidence="10">
    <location>
        <begin position="228"/>
        <end position="255"/>
    </location>
</feature>
<organism evidence="11 12">
    <name type="scientific">Proteiniphilum saccharofermentans</name>
    <dbReference type="NCBI Taxonomy" id="1642647"/>
    <lineage>
        <taxon>Bacteria</taxon>
        <taxon>Pseudomonadati</taxon>
        <taxon>Bacteroidota</taxon>
        <taxon>Bacteroidia</taxon>
        <taxon>Bacteroidales</taxon>
        <taxon>Dysgonomonadaceae</taxon>
        <taxon>Proteiniphilum</taxon>
    </lineage>
</organism>
<dbReference type="PANTHER" id="PTHR43298">
    <property type="entry name" value="MULTIDRUG RESISTANCE PROTEIN NORM-RELATED"/>
    <property type="match status" value="1"/>
</dbReference>
<dbReference type="InterPro" id="IPR050222">
    <property type="entry name" value="MATE_MdtK"/>
</dbReference>
<evidence type="ECO:0000256" key="8">
    <source>
        <dbReference type="ARBA" id="ARBA00023136"/>
    </source>
</evidence>
<dbReference type="InterPro" id="IPR002528">
    <property type="entry name" value="MATE_fam"/>
</dbReference>
<keyword evidence="5 10" id="KW-0812">Transmembrane</keyword>
<evidence type="ECO:0000256" key="4">
    <source>
        <dbReference type="ARBA" id="ARBA00022475"/>
    </source>
</evidence>
<evidence type="ECO:0000256" key="3">
    <source>
        <dbReference type="ARBA" id="ARBA00022449"/>
    </source>
</evidence>
<reference evidence="11 12" key="1">
    <citation type="submission" date="2016-08" db="EMBL/GenBank/DDBJ databases">
        <authorList>
            <person name="Seilhamer J.J."/>
        </authorList>
    </citation>
    <scope>NUCLEOTIDE SEQUENCE [LARGE SCALE GENOMIC DNA]</scope>
    <source>
        <strain evidence="11">M3/6</strain>
    </source>
</reference>
<feature type="transmembrane region" description="Helical" evidence="10">
    <location>
        <begin position="155"/>
        <end position="174"/>
    </location>
</feature>
<feature type="transmembrane region" description="Helical" evidence="10">
    <location>
        <begin position="309"/>
        <end position="331"/>
    </location>
</feature>
<dbReference type="GO" id="GO:0006811">
    <property type="term" value="P:monoatomic ion transport"/>
    <property type="evidence" value="ECO:0007669"/>
    <property type="project" value="UniProtKB-KW"/>
</dbReference>
<keyword evidence="7" id="KW-0406">Ion transport</keyword>
<evidence type="ECO:0000256" key="2">
    <source>
        <dbReference type="ARBA" id="ARBA00022448"/>
    </source>
</evidence>
<dbReference type="EMBL" id="LT605205">
    <property type="protein sequence ID" value="SCD21324.1"/>
    <property type="molecule type" value="Genomic_DNA"/>
</dbReference>
<dbReference type="InterPro" id="IPR048279">
    <property type="entry name" value="MdtK-like"/>
</dbReference>
<feature type="transmembrane region" description="Helical" evidence="10">
    <location>
        <begin position="126"/>
        <end position="143"/>
    </location>
</feature>
<keyword evidence="6 10" id="KW-1133">Transmembrane helix</keyword>
<feature type="transmembrane region" description="Helical" evidence="10">
    <location>
        <begin position="44"/>
        <end position="62"/>
    </location>
</feature>
<feature type="transmembrane region" description="Helical" evidence="10">
    <location>
        <begin position="385"/>
        <end position="404"/>
    </location>
</feature>
<dbReference type="STRING" id="1642647.PSM36_2523"/>
<dbReference type="CDD" id="cd13133">
    <property type="entry name" value="MATE_like_7"/>
    <property type="match status" value="1"/>
</dbReference>